<protein>
    <recommendedName>
        <fullName evidence="3">HAD family hydrolase</fullName>
    </recommendedName>
</protein>
<dbReference type="RefSeq" id="WP_281535010.1">
    <property type="nucleotide sequence ID" value="NZ_CP075584.1"/>
</dbReference>
<accession>A0ABY7NCW4</accession>
<sequence length="293" mass="31323">MPDSLPPLGLLLDVDGPIASPVTRTIRRDSIIADLITLAAANVPIAFITGRSSLFIREQVISPLLAAGLPETMRMYGVCEKGAVWFPITAAGMGTAVVDPSVALPTAAVDAIRSLVHNRFADTMFFDETKQAMVSVEQRTDAADADYAAAAADFNDASFAILTGLGLGVRFGDRVSPDASGAVPFRIDPTIISTDIESVTLDKDHGAERALAFFAESGPLPRVWRSVGDSRSDYLMADHLHTAGYEVAHVDVRPSDGVLDRPYPVIVEGDLIHDAAGASFLSYWVDKLGLRQR</sequence>
<dbReference type="EMBL" id="CP075584">
    <property type="protein sequence ID" value="WBM80356.1"/>
    <property type="molecule type" value="Genomic_DNA"/>
</dbReference>
<dbReference type="SUPFAM" id="SSF56784">
    <property type="entry name" value="HAD-like"/>
    <property type="match status" value="1"/>
</dbReference>
<evidence type="ECO:0008006" key="3">
    <source>
        <dbReference type="Google" id="ProtNLM"/>
    </source>
</evidence>
<dbReference type="InterPro" id="IPR036412">
    <property type="entry name" value="HAD-like_sf"/>
</dbReference>
<name>A0ABY7NCW4_9MICO</name>
<reference evidence="1 2" key="1">
    <citation type="submission" date="2021-05" db="EMBL/GenBank/DDBJ databases">
        <authorList>
            <person name="Kumar R."/>
            <person name="Kumar A."/>
            <person name="Mukhia S."/>
        </authorList>
    </citation>
    <scope>NUCLEOTIDE SEQUENCE [LARGE SCALE GENOMIC DNA]</scope>
    <source>
        <strain evidence="1 2">ERMR7:08</strain>
    </source>
</reference>
<evidence type="ECO:0000313" key="1">
    <source>
        <dbReference type="EMBL" id="WBM80356.1"/>
    </source>
</evidence>
<dbReference type="Proteomes" id="UP001212421">
    <property type="component" value="Chromosome"/>
</dbReference>
<keyword evidence="2" id="KW-1185">Reference proteome</keyword>
<organism evidence="1 2">
    <name type="scientific">Cryobacterium breve</name>
    <dbReference type="NCBI Taxonomy" id="1259258"/>
    <lineage>
        <taxon>Bacteria</taxon>
        <taxon>Bacillati</taxon>
        <taxon>Actinomycetota</taxon>
        <taxon>Actinomycetes</taxon>
        <taxon>Micrococcales</taxon>
        <taxon>Microbacteriaceae</taxon>
        <taxon>Cryobacterium</taxon>
    </lineage>
</organism>
<evidence type="ECO:0000313" key="2">
    <source>
        <dbReference type="Proteomes" id="UP001212421"/>
    </source>
</evidence>
<gene>
    <name evidence="1" type="ORF">KIV56_02210</name>
</gene>
<proteinExistence type="predicted"/>